<proteinExistence type="predicted"/>
<dbReference type="SUPFAM" id="SSF53448">
    <property type="entry name" value="Nucleotide-diphospho-sugar transferases"/>
    <property type="match status" value="1"/>
</dbReference>
<keyword evidence="3" id="KW-1185">Reference proteome</keyword>
<evidence type="ECO:0000313" key="3">
    <source>
        <dbReference type="Proteomes" id="UP000217153"/>
    </source>
</evidence>
<dbReference type="AlphaFoldDB" id="A0A249JZD2"/>
<dbReference type="OrthoDB" id="9798249at2"/>
<gene>
    <name evidence="2" type="ORF">B1s21122_06160</name>
</gene>
<organism evidence="2 3">
    <name type="scientific">Candidatus Nanopelagicus limnae</name>
    <dbReference type="NCBI Taxonomy" id="1884634"/>
    <lineage>
        <taxon>Bacteria</taxon>
        <taxon>Bacillati</taxon>
        <taxon>Actinomycetota</taxon>
        <taxon>Actinomycetes</taxon>
        <taxon>Candidatus Nanopelagicales</taxon>
        <taxon>Candidatus Nanopelagicaceae</taxon>
        <taxon>Candidatus Nanopelagicus</taxon>
    </lineage>
</organism>
<protein>
    <submittedName>
        <fullName evidence="2">Glycosyltransferase</fullName>
    </submittedName>
</protein>
<evidence type="ECO:0000313" key="2">
    <source>
        <dbReference type="EMBL" id="ASY09884.1"/>
    </source>
</evidence>
<name>A0A249JZD2_9ACTN</name>
<evidence type="ECO:0000259" key="1">
    <source>
        <dbReference type="Pfam" id="PF00535"/>
    </source>
</evidence>
<dbReference type="InterPro" id="IPR029044">
    <property type="entry name" value="Nucleotide-diphossugar_trans"/>
</dbReference>
<dbReference type="RefSeq" id="WP_095681189.1">
    <property type="nucleotide sequence ID" value="NZ_CP016768.2"/>
</dbReference>
<dbReference type="Gene3D" id="3.90.550.10">
    <property type="entry name" value="Spore Coat Polysaccharide Biosynthesis Protein SpsA, Chain A"/>
    <property type="match status" value="1"/>
</dbReference>
<dbReference type="Proteomes" id="UP000217153">
    <property type="component" value="Chromosome"/>
</dbReference>
<reference evidence="3" key="1">
    <citation type="submission" date="2016-10" db="EMBL/GenBank/DDBJ databases">
        <title>High microdiversification within the ubiquitous acI lineage of Actinobacteria.</title>
        <authorList>
            <person name="Neuenschwander S.M."/>
            <person name="Salcher M."/>
            <person name="Ghai R."/>
            <person name="Pernthaler J."/>
        </authorList>
    </citation>
    <scope>NUCLEOTIDE SEQUENCE [LARGE SCALE GENOMIC DNA]</scope>
</reference>
<dbReference type="KEGG" id="abam:B1s21122_06160"/>
<feature type="domain" description="Glycosyltransferase 2-like" evidence="1">
    <location>
        <begin position="7"/>
        <end position="67"/>
    </location>
</feature>
<dbReference type="GO" id="GO:0016740">
    <property type="term" value="F:transferase activity"/>
    <property type="evidence" value="ECO:0007669"/>
    <property type="project" value="UniProtKB-KW"/>
</dbReference>
<accession>A0A249JZD2</accession>
<sequence length="72" mass="8200">MKEQACSVLPPLFNGSQFINVSIKSILESMREIDELVLINDGSDDISKEELKELEKRDSRIKIINKNHSISL</sequence>
<dbReference type="InterPro" id="IPR001173">
    <property type="entry name" value="Glyco_trans_2-like"/>
</dbReference>
<dbReference type="EMBL" id="CP016768">
    <property type="protein sequence ID" value="ASY09884.1"/>
    <property type="molecule type" value="Genomic_DNA"/>
</dbReference>
<keyword evidence="2" id="KW-0808">Transferase</keyword>
<dbReference type="Pfam" id="PF00535">
    <property type="entry name" value="Glycos_transf_2"/>
    <property type="match status" value="1"/>
</dbReference>